<reference evidence="1" key="1">
    <citation type="submission" date="2021-01" db="EMBL/GenBank/DDBJ databases">
        <authorList>
            <consortium name="Genoscope - CEA"/>
            <person name="William W."/>
        </authorList>
    </citation>
    <scope>NUCLEOTIDE SEQUENCE</scope>
</reference>
<keyword evidence="2" id="KW-1185">Reference proteome</keyword>
<dbReference type="EMBL" id="CAJJDO010000098">
    <property type="protein sequence ID" value="CAD8191149.1"/>
    <property type="molecule type" value="Genomic_DNA"/>
</dbReference>
<dbReference type="OrthoDB" id="299856at2759"/>
<proteinExistence type="predicted"/>
<evidence type="ECO:0000313" key="1">
    <source>
        <dbReference type="EMBL" id="CAD8191149.1"/>
    </source>
</evidence>
<gene>
    <name evidence="1" type="ORF">PPENT_87.1.T0980105</name>
</gene>
<name>A0A8S1WSD3_9CILI</name>
<evidence type="ECO:0000313" key="2">
    <source>
        <dbReference type="Proteomes" id="UP000689195"/>
    </source>
</evidence>
<dbReference type="Proteomes" id="UP000689195">
    <property type="component" value="Unassembled WGS sequence"/>
</dbReference>
<dbReference type="AlphaFoldDB" id="A0A8S1WSD3"/>
<accession>A0A8S1WSD3</accession>
<protein>
    <submittedName>
        <fullName evidence="1">Uncharacterized protein</fullName>
    </submittedName>
</protein>
<sequence length="131" mass="15528">MNNHPPSRLEQNKSTQESKLNTLRKYYELSLEQRKDLEYFTLIKKFINNQEEYHDTDSSNAFSLSETSNTVYIEGSEQQQICIRMFDIIRQMKRAVKQSQKLCSTKIKKLNKIVEKRHKEINTIKISLGIL</sequence>
<organism evidence="1 2">
    <name type="scientific">Paramecium pentaurelia</name>
    <dbReference type="NCBI Taxonomy" id="43138"/>
    <lineage>
        <taxon>Eukaryota</taxon>
        <taxon>Sar</taxon>
        <taxon>Alveolata</taxon>
        <taxon>Ciliophora</taxon>
        <taxon>Intramacronucleata</taxon>
        <taxon>Oligohymenophorea</taxon>
        <taxon>Peniculida</taxon>
        <taxon>Parameciidae</taxon>
        <taxon>Paramecium</taxon>
    </lineage>
</organism>
<comment type="caution">
    <text evidence="1">The sequence shown here is derived from an EMBL/GenBank/DDBJ whole genome shotgun (WGS) entry which is preliminary data.</text>
</comment>